<evidence type="ECO:0000256" key="1">
    <source>
        <dbReference type="ARBA" id="ARBA00022679"/>
    </source>
</evidence>
<dbReference type="AlphaFoldDB" id="A0A6I2UXV5"/>
<feature type="region of interest" description="Disordered" evidence="2">
    <location>
        <begin position="1"/>
        <end position="26"/>
    </location>
</feature>
<dbReference type="SUPFAM" id="SSF53335">
    <property type="entry name" value="S-adenosyl-L-methionine-dependent methyltransferases"/>
    <property type="match status" value="1"/>
</dbReference>
<evidence type="ECO:0000313" key="5">
    <source>
        <dbReference type="Proteomes" id="UP000430222"/>
    </source>
</evidence>
<evidence type="ECO:0000256" key="2">
    <source>
        <dbReference type="SAM" id="MobiDB-lite"/>
    </source>
</evidence>
<feature type="domain" description="Methyltransferase type 11" evidence="3">
    <location>
        <begin position="57"/>
        <end position="156"/>
    </location>
</feature>
<dbReference type="PANTHER" id="PTHR44068">
    <property type="entry name" value="ZGC:194242"/>
    <property type="match status" value="1"/>
</dbReference>
<dbReference type="InterPro" id="IPR013216">
    <property type="entry name" value="Methyltransf_11"/>
</dbReference>
<dbReference type="PANTHER" id="PTHR44068:SF1">
    <property type="entry name" value="HYPOTHETICAL LOC100005854"/>
    <property type="match status" value="1"/>
</dbReference>
<evidence type="ECO:0000313" key="4">
    <source>
        <dbReference type="EMBL" id="MSV24491.1"/>
    </source>
</evidence>
<protein>
    <submittedName>
        <fullName evidence="4">Class I SAM-dependent methyltransferase</fullName>
    </submittedName>
</protein>
<gene>
    <name evidence="4" type="ORF">FYJ78_04670</name>
</gene>
<accession>A0A6I2UXV5</accession>
<organism evidence="4 5">
    <name type="scientific">Selenomonas montiformis</name>
    <dbReference type="NCBI Taxonomy" id="2652285"/>
    <lineage>
        <taxon>Bacteria</taxon>
        <taxon>Bacillati</taxon>
        <taxon>Bacillota</taxon>
        <taxon>Negativicutes</taxon>
        <taxon>Selenomonadales</taxon>
        <taxon>Selenomonadaceae</taxon>
        <taxon>Selenomonas</taxon>
    </lineage>
</organism>
<keyword evidence="1 4" id="KW-0808">Transferase</keyword>
<dbReference type="EMBL" id="VUNL01000004">
    <property type="protein sequence ID" value="MSV24491.1"/>
    <property type="molecule type" value="Genomic_DNA"/>
</dbReference>
<keyword evidence="5" id="KW-1185">Reference proteome</keyword>
<name>A0A6I2UXV5_9FIRM</name>
<dbReference type="InterPro" id="IPR050447">
    <property type="entry name" value="Erg6_SMT_methyltransf"/>
</dbReference>
<dbReference type="Gene3D" id="3.40.50.150">
    <property type="entry name" value="Vaccinia Virus protein VP39"/>
    <property type="match status" value="1"/>
</dbReference>
<sequence>MMSEAESSQEEITAAGNPSQPQGEAGAKMLARMNESHAEVTNWALGFFDWNGTEQVLDIGCGGGAALKRMAEMLGPRGRLTGLDYSEVSVAESRRLNADAVRDGRMKIIAGSVEHLPFADDSFDKITTVESFYFWPDPQENLREVRRVLRPGGVFLLVADIHDHEGMSEAARENIARYHMFNPTLDGYRELLETAGFRQVRIHTKPGEEWVCAEGRK</sequence>
<dbReference type="InterPro" id="IPR029063">
    <property type="entry name" value="SAM-dependent_MTases_sf"/>
</dbReference>
<comment type="caution">
    <text evidence="4">The sequence shown here is derived from an EMBL/GenBank/DDBJ whole genome shotgun (WGS) entry which is preliminary data.</text>
</comment>
<dbReference type="GO" id="GO:0003838">
    <property type="term" value="F:sterol 24-C-methyltransferase activity"/>
    <property type="evidence" value="ECO:0007669"/>
    <property type="project" value="TreeGrafter"/>
</dbReference>
<evidence type="ECO:0000259" key="3">
    <source>
        <dbReference type="Pfam" id="PF08241"/>
    </source>
</evidence>
<proteinExistence type="predicted"/>
<dbReference type="Pfam" id="PF08241">
    <property type="entry name" value="Methyltransf_11"/>
    <property type="match status" value="1"/>
</dbReference>
<dbReference type="GO" id="GO:0032259">
    <property type="term" value="P:methylation"/>
    <property type="evidence" value="ECO:0007669"/>
    <property type="project" value="UniProtKB-KW"/>
</dbReference>
<reference evidence="4 5" key="1">
    <citation type="submission" date="2019-08" db="EMBL/GenBank/DDBJ databases">
        <title>In-depth cultivation of the pig gut microbiome towards novel bacterial diversity and tailored functional studies.</title>
        <authorList>
            <person name="Wylensek D."/>
            <person name="Hitch T.C.A."/>
            <person name="Clavel T."/>
        </authorList>
    </citation>
    <scope>NUCLEOTIDE SEQUENCE [LARGE SCALE GENOMIC DNA]</scope>
    <source>
        <strain evidence="5">WCA-380-WT-3B3</strain>
    </source>
</reference>
<dbReference type="CDD" id="cd02440">
    <property type="entry name" value="AdoMet_MTases"/>
    <property type="match status" value="1"/>
</dbReference>
<dbReference type="GO" id="GO:0016126">
    <property type="term" value="P:sterol biosynthetic process"/>
    <property type="evidence" value="ECO:0007669"/>
    <property type="project" value="TreeGrafter"/>
</dbReference>
<dbReference type="Proteomes" id="UP000430222">
    <property type="component" value="Unassembled WGS sequence"/>
</dbReference>
<keyword evidence="4" id="KW-0489">Methyltransferase</keyword>